<sequence>MSSEETLLVAQDFPISYYYLTPEDHEKVQLFCKVSGDKESSLINQYVRGFIGRNRNYFLELAKFDAKSRGLSSEQWVDIVLSGGMKGMPPYQGEIITKDIPGNPLSPITVPESGRVKRSLNYITLAAQNIAFLQLGIYYDHDSIAGYVSRIAREHIERNWSNLYQSQVEAAQSKVWF</sequence>
<name>A0ABR8DFZ3_9NOST</name>
<comment type="caution">
    <text evidence="1">The sequence shown here is derived from an EMBL/GenBank/DDBJ whole genome shotgun (WGS) entry which is preliminary data.</text>
</comment>
<dbReference type="EMBL" id="JACJSG010000080">
    <property type="protein sequence ID" value="MBD2505325.1"/>
    <property type="molecule type" value="Genomic_DNA"/>
</dbReference>
<evidence type="ECO:0000313" key="2">
    <source>
        <dbReference type="Proteomes" id="UP000661112"/>
    </source>
</evidence>
<reference evidence="1 2" key="1">
    <citation type="journal article" date="2020" name="ISME J.">
        <title>Comparative genomics reveals insights into cyanobacterial evolution and habitat adaptation.</title>
        <authorList>
            <person name="Chen M.Y."/>
            <person name="Teng W.K."/>
            <person name="Zhao L."/>
            <person name="Hu C.X."/>
            <person name="Zhou Y.K."/>
            <person name="Han B.P."/>
            <person name="Song L.R."/>
            <person name="Shu W.S."/>
        </authorList>
    </citation>
    <scope>NUCLEOTIDE SEQUENCE [LARGE SCALE GENOMIC DNA]</scope>
    <source>
        <strain evidence="1 2">FACHB-119</strain>
    </source>
</reference>
<protein>
    <submittedName>
        <fullName evidence="1">Transposase</fullName>
    </submittedName>
</protein>
<gene>
    <name evidence="1" type="ORF">H6G83_32805</name>
</gene>
<evidence type="ECO:0000313" key="1">
    <source>
        <dbReference type="EMBL" id="MBD2505325.1"/>
    </source>
</evidence>
<keyword evidence="2" id="KW-1185">Reference proteome</keyword>
<organism evidence="1 2">
    <name type="scientific">Anabaena azotica FACHB-119</name>
    <dbReference type="NCBI Taxonomy" id="947527"/>
    <lineage>
        <taxon>Bacteria</taxon>
        <taxon>Bacillati</taxon>
        <taxon>Cyanobacteriota</taxon>
        <taxon>Cyanophyceae</taxon>
        <taxon>Nostocales</taxon>
        <taxon>Nostocaceae</taxon>
        <taxon>Anabaena</taxon>
        <taxon>Anabaena azotica</taxon>
    </lineage>
</organism>
<dbReference type="RefSeq" id="WP_190480021.1">
    <property type="nucleotide sequence ID" value="NZ_JACJSG010000080.1"/>
</dbReference>
<accession>A0ABR8DFZ3</accession>
<proteinExistence type="predicted"/>
<dbReference type="Proteomes" id="UP000661112">
    <property type="component" value="Unassembled WGS sequence"/>
</dbReference>